<reference evidence="3" key="1">
    <citation type="submission" date="2018-12" db="EMBL/GenBank/DDBJ databases">
        <title>Tengunoibacter tsumagoiensis gen. nov., sp. nov., Dictyobacter kobayashii sp. nov., D. alpinus sp. nov., and D. joshuensis sp. nov. and description of Dictyobacteraceae fam. nov. within the order Ktedonobacterales isolated from Tengu-no-mugimeshi.</title>
        <authorList>
            <person name="Wang C.M."/>
            <person name="Zheng Y."/>
            <person name="Sakai Y."/>
            <person name="Toyoda A."/>
            <person name="Minakuchi Y."/>
            <person name="Abe K."/>
            <person name="Yokota A."/>
            <person name="Yabe S."/>
        </authorList>
    </citation>
    <scope>NUCLEOTIDE SEQUENCE [LARGE SCALE GENOMIC DNA]</scope>
    <source>
        <strain evidence="3">Uno11</strain>
    </source>
</reference>
<evidence type="ECO:0000256" key="1">
    <source>
        <dbReference type="SAM" id="Phobius"/>
    </source>
</evidence>
<dbReference type="Proteomes" id="UP000287188">
    <property type="component" value="Unassembled WGS sequence"/>
</dbReference>
<organism evidence="2 3">
    <name type="scientific">Dictyobacter kobayashii</name>
    <dbReference type="NCBI Taxonomy" id="2014872"/>
    <lineage>
        <taxon>Bacteria</taxon>
        <taxon>Bacillati</taxon>
        <taxon>Chloroflexota</taxon>
        <taxon>Ktedonobacteria</taxon>
        <taxon>Ktedonobacterales</taxon>
        <taxon>Dictyobacteraceae</taxon>
        <taxon>Dictyobacter</taxon>
    </lineage>
</organism>
<dbReference type="OrthoDB" id="9804196at2"/>
<accession>A0A402AEB6</accession>
<keyword evidence="3" id="KW-1185">Reference proteome</keyword>
<keyword evidence="1" id="KW-0812">Transmembrane</keyword>
<dbReference type="AlphaFoldDB" id="A0A402AEB6"/>
<feature type="transmembrane region" description="Helical" evidence="1">
    <location>
        <begin position="83"/>
        <end position="99"/>
    </location>
</feature>
<evidence type="ECO:0000313" key="3">
    <source>
        <dbReference type="Proteomes" id="UP000287188"/>
    </source>
</evidence>
<dbReference type="EMBL" id="BIFS01000001">
    <property type="protein sequence ID" value="GCE17402.1"/>
    <property type="molecule type" value="Genomic_DNA"/>
</dbReference>
<name>A0A402AEB6_9CHLR</name>
<comment type="caution">
    <text evidence="2">The sequence shown here is derived from an EMBL/GenBank/DDBJ whole genome shotgun (WGS) entry which is preliminary data.</text>
</comment>
<keyword evidence="1" id="KW-1133">Transmembrane helix</keyword>
<gene>
    <name evidence="2" type="ORF">KDK_12020</name>
</gene>
<evidence type="ECO:0000313" key="2">
    <source>
        <dbReference type="EMBL" id="GCE17402.1"/>
    </source>
</evidence>
<sequence length="462" mass="51171">MMEHKPRICIAITTFYPYVGGAETQTLAQCQRLIESGYQAQVVTFRHKHTWPLTDTLKGVPVKRIAGSLLGKRDKLPRMVQRLLYFLAMFVMAATIWRERKNFDVLQVCQFSLLVLPLAVVCYFAKKPMTIIVISAGAEKPTKTNEAAKLLAGPLDPTLPWLQVDGKTWIDGDLYGLKSAGKGVVSLTLNLLKHIHAVVIVLSRRSERYLKDNGFGELDTQLIPNGVDITRFHPAADTIITEQRANTVVCVSKARWEKGLDVLLQAWRIVQEQKPDARLVIVGSGPVQPQLEQLAAALNIKESVEFAGLQSDVPGQLHRGLIGILPSRWEGMPNALLEAMGSGLACIATRVSGSEDVIEHGVNGLLVKSEDYEAMAQALLTLLQDPQLAKQYGAAASALIQRSYTLEHVLSLYTSIYQRLTTNNQQLSEDVTPSKALITPIRIHFNENWICKWDVESNGTTC</sequence>
<dbReference type="SUPFAM" id="SSF53756">
    <property type="entry name" value="UDP-Glycosyltransferase/glycogen phosphorylase"/>
    <property type="match status" value="1"/>
</dbReference>
<dbReference type="PANTHER" id="PTHR45947:SF3">
    <property type="entry name" value="SULFOQUINOVOSYL TRANSFERASE SQD2"/>
    <property type="match status" value="1"/>
</dbReference>
<protein>
    <submittedName>
        <fullName evidence="2">Uncharacterized protein</fullName>
    </submittedName>
</protein>
<dbReference type="PANTHER" id="PTHR45947">
    <property type="entry name" value="SULFOQUINOVOSYL TRANSFERASE SQD2"/>
    <property type="match status" value="1"/>
</dbReference>
<dbReference type="CDD" id="cd03801">
    <property type="entry name" value="GT4_PimA-like"/>
    <property type="match status" value="1"/>
</dbReference>
<proteinExistence type="predicted"/>
<dbReference type="InterPro" id="IPR050194">
    <property type="entry name" value="Glycosyltransferase_grp1"/>
</dbReference>
<dbReference type="Pfam" id="PF13692">
    <property type="entry name" value="Glyco_trans_1_4"/>
    <property type="match status" value="1"/>
</dbReference>
<dbReference type="Gene3D" id="3.40.50.2000">
    <property type="entry name" value="Glycogen Phosphorylase B"/>
    <property type="match status" value="3"/>
</dbReference>
<dbReference type="GO" id="GO:0016757">
    <property type="term" value="F:glycosyltransferase activity"/>
    <property type="evidence" value="ECO:0007669"/>
    <property type="project" value="TreeGrafter"/>
</dbReference>
<dbReference type="RefSeq" id="WP_126549099.1">
    <property type="nucleotide sequence ID" value="NZ_BIFS01000001.1"/>
</dbReference>
<keyword evidence="1" id="KW-0472">Membrane</keyword>